<dbReference type="InterPro" id="IPR006860">
    <property type="entry name" value="FecR"/>
</dbReference>
<feature type="domain" description="FecR protein" evidence="2">
    <location>
        <begin position="119"/>
        <end position="201"/>
    </location>
</feature>
<evidence type="ECO:0000313" key="3">
    <source>
        <dbReference type="EMBL" id="MBA0084981.1"/>
    </source>
</evidence>
<dbReference type="Proteomes" id="UP000567293">
    <property type="component" value="Unassembled WGS sequence"/>
</dbReference>
<protein>
    <submittedName>
        <fullName evidence="3">FecR domain-containing protein</fullName>
    </submittedName>
</protein>
<evidence type="ECO:0000256" key="1">
    <source>
        <dbReference type="SAM" id="Phobius"/>
    </source>
</evidence>
<evidence type="ECO:0000259" key="2">
    <source>
        <dbReference type="Pfam" id="PF04773"/>
    </source>
</evidence>
<name>A0A7V8NPG0_9BACT</name>
<comment type="caution">
    <text evidence="3">The sequence shown here is derived from an EMBL/GenBank/DDBJ whole genome shotgun (WGS) entry which is preliminary data.</text>
</comment>
<organism evidence="3 4">
    <name type="scientific">Candidatus Acidiferrum panamense</name>
    <dbReference type="NCBI Taxonomy" id="2741543"/>
    <lineage>
        <taxon>Bacteria</taxon>
        <taxon>Pseudomonadati</taxon>
        <taxon>Acidobacteriota</taxon>
        <taxon>Terriglobia</taxon>
        <taxon>Candidatus Acidiferrales</taxon>
        <taxon>Candidatus Acidiferrum</taxon>
    </lineage>
</organism>
<dbReference type="EMBL" id="JACDQQ010000802">
    <property type="protein sequence ID" value="MBA0084981.1"/>
    <property type="molecule type" value="Genomic_DNA"/>
</dbReference>
<sequence>MKDDYLWDRSGEADPEVEKLESVLGRYRHKQTAPAFDRLAREQSRPRGWRFPAFRFSFWLAAASAVVLIGITTFLVLRAKQPNNRGPAWEIARIAGAPRVGWHSLRANSETAKLKVGQTLVTDNSSRASITLEETGRIEVDPQSRLRVIASRPGHERLSLERGTIHATIWAPPGEFVVDTPSAVAVDLGCVYTLQVDDSGAGLLRTTMGWV</sequence>
<reference evidence="3" key="1">
    <citation type="submission" date="2020-06" db="EMBL/GenBank/DDBJ databases">
        <title>Legume-microbial interactions unlock mineral nutrients during tropical forest succession.</title>
        <authorList>
            <person name="Epihov D.Z."/>
        </authorList>
    </citation>
    <scope>NUCLEOTIDE SEQUENCE [LARGE SCALE GENOMIC DNA]</scope>
    <source>
        <strain evidence="3">Pan2503</strain>
    </source>
</reference>
<keyword evidence="4" id="KW-1185">Reference proteome</keyword>
<keyword evidence="1" id="KW-0812">Transmembrane</keyword>
<dbReference type="Pfam" id="PF04773">
    <property type="entry name" value="FecR"/>
    <property type="match status" value="1"/>
</dbReference>
<feature type="non-terminal residue" evidence="3">
    <location>
        <position position="211"/>
    </location>
</feature>
<keyword evidence="1" id="KW-0472">Membrane</keyword>
<feature type="transmembrane region" description="Helical" evidence="1">
    <location>
        <begin position="56"/>
        <end position="77"/>
    </location>
</feature>
<dbReference type="AlphaFoldDB" id="A0A7V8NPG0"/>
<accession>A0A7V8NPG0</accession>
<keyword evidence="1" id="KW-1133">Transmembrane helix</keyword>
<proteinExistence type="predicted"/>
<evidence type="ECO:0000313" key="4">
    <source>
        <dbReference type="Proteomes" id="UP000567293"/>
    </source>
</evidence>
<gene>
    <name evidence="3" type="ORF">HRJ53_08295</name>
</gene>